<dbReference type="EMBL" id="WEKV01000010">
    <property type="protein sequence ID" value="KAB7785068.1"/>
    <property type="molecule type" value="Genomic_DNA"/>
</dbReference>
<evidence type="ECO:0000256" key="1">
    <source>
        <dbReference type="SAM" id="MobiDB-lite"/>
    </source>
</evidence>
<evidence type="ECO:0000313" key="3">
    <source>
        <dbReference type="Proteomes" id="UP000469949"/>
    </source>
</evidence>
<protein>
    <submittedName>
        <fullName evidence="2">Uncharacterized protein</fullName>
    </submittedName>
</protein>
<dbReference type="Proteomes" id="UP000469949">
    <property type="component" value="Unassembled WGS sequence"/>
</dbReference>
<comment type="caution">
    <text evidence="2">The sequence shown here is derived from an EMBL/GenBank/DDBJ whole genome shotgun (WGS) entry which is preliminary data.</text>
</comment>
<feature type="region of interest" description="Disordered" evidence="1">
    <location>
        <begin position="1"/>
        <end position="21"/>
    </location>
</feature>
<evidence type="ECO:0000313" key="2">
    <source>
        <dbReference type="EMBL" id="KAB7785068.1"/>
    </source>
</evidence>
<name>A0A833N0G7_9HYPH</name>
<dbReference type="RefSeq" id="WP_152277501.1">
    <property type="nucleotide sequence ID" value="NZ_WEKV01000010.1"/>
</dbReference>
<organism evidence="2 3">
    <name type="scientific">Methylorubrum populi</name>
    <dbReference type="NCBI Taxonomy" id="223967"/>
    <lineage>
        <taxon>Bacteria</taxon>
        <taxon>Pseudomonadati</taxon>
        <taxon>Pseudomonadota</taxon>
        <taxon>Alphaproteobacteria</taxon>
        <taxon>Hyphomicrobiales</taxon>
        <taxon>Methylobacteriaceae</taxon>
        <taxon>Methylorubrum</taxon>
    </lineage>
</organism>
<dbReference type="AlphaFoldDB" id="A0A833N0G7"/>
<proteinExistence type="predicted"/>
<accession>A0A833N0G7</accession>
<sequence length="62" mass="6788">MTYESEITADRDGARRPPGSLTRARLKTNQALSRFRHGRNRAAEVEPGAFEKGLARSGQTGS</sequence>
<reference evidence="2 3" key="1">
    <citation type="submission" date="2019-10" db="EMBL/GenBank/DDBJ databases">
        <title>Draft Genome Sequence of the Caffeine Degrading Methylotroph Methylorubrum populi PINKEL.</title>
        <authorList>
            <person name="Dawson S.C."/>
            <person name="Zhang X."/>
            <person name="Wright M.E."/>
            <person name="Sharma G."/>
            <person name="Langner J.T."/>
            <person name="Ditty J.L."/>
            <person name="Subuyuj G.A."/>
        </authorList>
    </citation>
    <scope>NUCLEOTIDE SEQUENCE [LARGE SCALE GENOMIC DNA]</scope>
    <source>
        <strain evidence="2 3">Pinkel</strain>
    </source>
</reference>
<feature type="region of interest" description="Disordered" evidence="1">
    <location>
        <begin position="39"/>
        <end position="62"/>
    </location>
</feature>
<gene>
    <name evidence="2" type="ORF">F8B43_3101</name>
</gene>